<dbReference type="KEGG" id="rsa:RSal33209_0948"/>
<dbReference type="InterPro" id="IPR050763">
    <property type="entry name" value="ABC_transporter_ATP-binding"/>
</dbReference>
<dbReference type="GO" id="GO:0016887">
    <property type="term" value="F:ATP hydrolysis activity"/>
    <property type="evidence" value="ECO:0007669"/>
    <property type="project" value="InterPro"/>
</dbReference>
<gene>
    <name evidence="7" type="ordered locus">RSal33209_0948</name>
</gene>
<keyword evidence="8" id="KW-1185">Reference proteome</keyword>
<reference evidence="8" key="1">
    <citation type="journal article" date="2008" name="J. Bacteriol.">
        <title>Genome sequence of the fish pathogen Renibacterium salmoninarum suggests reductive evolution away from an environmental Arthrobacter ancestor.</title>
        <authorList>
            <person name="Wiens G.D."/>
            <person name="Rockey D.D."/>
            <person name="Wu Z."/>
            <person name="Chang J."/>
            <person name="Levy R."/>
            <person name="Crane S."/>
            <person name="Chen D.S."/>
            <person name="Capri G.R."/>
            <person name="Burnett J.R."/>
            <person name="Sudheesh P.S."/>
            <person name="Schipma M.J."/>
            <person name="Burd H."/>
            <person name="Bhattacharyya A."/>
            <person name="Rhodes L.D."/>
            <person name="Kaul R."/>
            <person name="Strom M.S."/>
        </authorList>
    </citation>
    <scope>NUCLEOTIDE SEQUENCE [LARGE SCALE GENOMIC DNA]</scope>
    <source>
        <strain evidence="8">ATCC 33209 / DSM 20767 / JCM 11484 / NBRC 15589 / NCIMB 2235</strain>
    </source>
</reference>
<evidence type="ECO:0000256" key="5">
    <source>
        <dbReference type="ARBA" id="ARBA00023251"/>
    </source>
</evidence>
<dbReference type="HOGENOM" id="CLU_000604_1_2_11"/>
<protein>
    <submittedName>
        <fullName evidence="7">ABC transporter ATP-binding protein</fullName>
    </submittedName>
</protein>
<dbReference type="GO" id="GO:0005886">
    <property type="term" value="C:plasma membrane"/>
    <property type="evidence" value="ECO:0007669"/>
    <property type="project" value="UniProtKB-SubCell"/>
</dbReference>
<dbReference type="EMBL" id="CP000910">
    <property type="protein sequence ID" value="ABY22689.1"/>
    <property type="molecule type" value="Genomic_DNA"/>
</dbReference>
<comment type="subcellular location">
    <subcellularLocation>
        <location evidence="1">Cell membrane</location>
        <topology evidence="1">Peripheral membrane protein</topology>
    </subcellularLocation>
</comment>
<dbReference type="Pfam" id="PF00005">
    <property type="entry name" value="ABC_tran"/>
    <property type="match status" value="1"/>
</dbReference>
<evidence type="ECO:0000256" key="1">
    <source>
        <dbReference type="ARBA" id="ARBA00004202"/>
    </source>
</evidence>
<dbReference type="InterPro" id="IPR003593">
    <property type="entry name" value="AAA+_ATPase"/>
</dbReference>
<dbReference type="PANTHER" id="PTHR42711:SF17">
    <property type="entry name" value="ABC TRANSPORTER ATP-BINDING PROTEIN"/>
    <property type="match status" value="1"/>
</dbReference>
<evidence type="ECO:0000256" key="4">
    <source>
        <dbReference type="ARBA" id="ARBA00022840"/>
    </source>
</evidence>
<dbReference type="PROSITE" id="PS50893">
    <property type="entry name" value="ABC_TRANSPORTER_2"/>
    <property type="match status" value="1"/>
</dbReference>
<evidence type="ECO:0000256" key="2">
    <source>
        <dbReference type="ARBA" id="ARBA00022448"/>
    </source>
</evidence>
<dbReference type="STRING" id="288705.RSal33209_0948"/>
<dbReference type="InterPro" id="IPR017871">
    <property type="entry name" value="ABC_transporter-like_CS"/>
</dbReference>
<evidence type="ECO:0000259" key="6">
    <source>
        <dbReference type="PROSITE" id="PS50893"/>
    </source>
</evidence>
<keyword evidence="3" id="KW-0547">Nucleotide-binding</keyword>
<dbReference type="SUPFAM" id="SSF52540">
    <property type="entry name" value="P-loop containing nucleoside triphosphate hydrolases"/>
    <property type="match status" value="1"/>
</dbReference>
<evidence type="ECO:0000256" key="3">
    <source>
        <dbReference type="ARBA" id="ARBA00022741"/>
    </source>
</evidence>
<dbReference type="PROSITE" id="PS00211">
    <property type="entry name" value="ABC_TRANSPORTER_1"/>
    <property type="match status" value="1"/>
</dbReference>
<proteinExistence type="predicted"/>
<accession>A9WNG2</accession>
<dbReference type="AlphaFoldDB" id="A9WNG2"/>
<dbReference type="InterPro" id="IPR027417">
    <property type="entry name" value="P-loop_NTPase"/>
</dbReference>
<organism evidence="7 8">
    <name type="scientific">Renibacterium salmoninarum (strain ATCC 33209 / DSM 20767 / JCM 11484 / NBRC 15589 / NCIMB 2235)</name>
    <dbReference type="NCBI Taxonomy" id="288705"/>
    <lineage>
        <taxon>Bacteria</taxon>
        <taxon>Bacillati</taxon>
        <taxon>Actinomycetota</taxon>
        <taxon>Actinomycetes</taxon>
        <taxon>Micrococcales</taxon>
        <taxon>Micrococcaceae</taxon>
        <taxon>Renibacterium</taxon>
    </lineage>
</organism>
<evidence type="ECO:0000313" key="8">
    <source>
        <dbReference type="Proteomes" id="UP000002007"/>
    </source>
</evidence>
<dbReference type="Proteomes" id="UP000002007">
    <property type="component" value="Chromosome"/>
</dbReference>
<dbReference type="Gene3D" id="3.40.50.300">
    <property type="entry name" value="P-loop containing nucleotide triphosphate hydrolases"/>
    <property type="match status" value="1"/>
</dbReference>
<dbReference type="GO" id="GO:0005524">
    <property type="term" value="F:ATP binding"/>
    <property type="evidence" value="ECO:0007669"/>
    <property type="project" value="UniProtKB-KW"/>
</dbReference>
<dbReference type="eggNOG" id="COG1131">
    <property type="taxonomic scope" value="Bacteria"/>
</dbReference>
<dbReference type="GO" id="GO:0046677">
    <property type="term" value="P:response to antibiotic"/>
    <property type="evidence" value="ECO:0007669"/>
    <property type="project" value="UniProtKB-KW"/>
</dbReference>
<feature type="domain" description="ABC transporter" evidence="6">
    <location>
        <begin position="7"/>
        <end position="230"/>
    </location>
</feature>
<evidence type="ECO:0000313" key="7">
    <source>
        <dbReference type="EMBL" id="ABY22689.1"/>
    </source>
</evidence>
<dbReference type="CDD" id="cd03230">
    <property type="entry name" value="ABC_DR_subfamily_A"/>
    <property type="match status" value="1"/>
</dbReference>
<keyword evidence="5" id="KW-0046">Antibiotic resistance</keyword>
<dbReference type="InterPro" id="IPR003439">
    <property type="entry name" value="ABC_transporter-like_ATP-bd"/>
</dbReference>
<dbReference type="RefSeq" id="WP_012244384.1">
    <property type="nucleotide sequence ID" value="NC_010168.1"/>
</dbReference>
<name>A9WNG2_RENSM</name>
<dbReference type="PANTHER" id="PTHR42711">
    <property type="entry name" value="ABC TRANSPORTER ATP-BINDING PROTEIN"/>
    <property type="match status" value="1"/>
</dbReference>
<sequence length="294" mass="31510">MSKEPMVAWLHVSKSYRNKSALENFSLDLGPGIHCLLGSNGAGKSTALSILTEVRAASRGEVRVMGQAVVRGGRQTTLIGSVPQSLSFPPTLKVAEVLRFVAMHYPNPLELDSLDEHLQLSKILAKQCGSLSGGQRRRLGIAAALIGNAPVLILDEPLAGLDIDGRAAVRRIILEQQAAGRCVIMASHDYAEVEAAADTVTLIKDERRLANGSTESIRSTLDLSHLSFTAEKPPAGIETFGTLTNLGTGRFRLTTHQPDQAARLLLAEIRAPKLQITPSSLEDAVSELLAKEQV</sequence>
<keyword evidence="4 7" id="KW-0067">ATP-binding</keyword>
<dbReference type="SMART" id="SM00382">
    <property type="entry name" value="AAA"/>
    <property type="match status" value="1"/>
</dbReference>
<keyword evidence="2" id="KW-0813">Transport</keyword>